<evidence type="ECO:0000256" key="4">
    <source>
        <dbReference type="ARBA" id="ARBA00022723"/>
    </source>
</evidence>
<keyword evidence="6" id="KW-0378">Hydrolase</keyword>
<keyword evidence="10" id="KW-0624">Polysaccharide degradation</keyword>
<evidence type="ECO:0000259" key="12">
    <source>
        <dbReference type="Pfam" id="PF03372"/>
    </source>
</evidence>
<dbReference type="SUPFAM" id="SSF56219">
    <property type="entry name" value="DNase I-like"/>
    <property type="match status" value="1"/>
</dbReference>
<dbReference type="InterPro" id="IPR013783">
    <property type="entry name" value="Ig-like_fold"/>
</dbReference>
<evidence type="ECO:0000256" key="11">
    <source>
        <dbReference type="SAM" id="SignalP"/>
    </source>
</evidence>
<dbReference type="Gene3D" id="2.60.40.10">
    <property type="entry name" value="Immunoglobulins"/>
    <property type="match status" value="1"/>
</dbReference>
<dbReference type="InterPro" id="IPR003961">
    <property type="entry name" value="FN3_dom"/>
</dbReference>
<feature type="domain" description="Endonuclease/exonuclease/phosphatase" evidence="12">
    <location>
        <begin position="145"/>
        <end position="422"/>
    </location>
</feature>
<evidence type="ECO:0000256" key="7">
    <source>
        <dbReference type="ARBA" id="ARBA00022842"/>
    </source>
</evidence>
<gene>
    <name evidence="13" type="ORF">H9L21_01440</name>
</gene>
<evidence type="ECO:0000256" key="5">
    <source>
        <dbReference type="ARBA" id="ARBA00022763"/>
    </source>
</evidence>
<dbReference type="EMBL" id="CP060587">
    <property type="protein sequence ID" value="QNL94664.1"/>
    <property type="molecule type" value="Genomic_DNA"/>
</dbReference>
<keyword evidence="10" id="KW-0119">Carbohydrate metabolism</keyword>
<keyword evidence="9" id="KW-0326">Glycosidase</keyword>
<evidence type="ECO:0000256" key="2">
    <source>
        <dbReference type="ARBA" id="ARBA00001946"/>
    </source>
</evidence>
<dbReference type="Proteomes" id="UP000515871">
    <property type="component" value="Chromosome"/>
</dbReference>
<keyword evidence="5" id="KW-0227">DNA damage</keyword>
<dbReference type="InterPro" id="IPR036116">
    <property type="entry name" value="FN3_sf"/>
</dbReference>
<dbReference type="RefSeq" id="WP_154595983.1">
    <property type="nucleotide sequence ID" value="NZ_CP060587.1"/>
</dbReference>
<evidence type="ECO:0000256" key="6">
    <source>
        <dbReference type="ARBA" id="ARBA00022801"/>
    </source>
</evidence>
<dbReference type="GO" id="GO:0004519">
    <property type="term" value="F:endonuclease activity"/>
    <property type="evidence" value="ECO:0007669"/>
    <property type="project" value="UniProtKB-KW"/>
</dbReference>
<accession>A0ABX6STE3</accession>
<evidence type="ECO:0000256" key="8">
    <source>
        <dbReference type="ARBA" id="ARBA00023204"/>
    </source>
</evidence>
<dbReference type="SUPFAM" id="SSF49265">
    <property type="entry name" value="Fibronectin type III"/>
    <property type="match status" value="1"/>
</dbReference>
<keyword evidence="14" id="KW-1185">Reference proteome</keyword>
<keyword evidence="11" id="KW-0732">Signal</keyword>
<keyword evidence="3" id="KW-0540">Nuclease</keyword>
<organism evidence="13 14">
    <name type="scientific">Aeromicrobium senzhongii</name>
    <dbReference type="NCBI Taxonomy" id="2663859"/>
    <lineage>
        <taxon>Bacteria</taxon>
        <taxon>Bacillati</taxon>
        <taxon>Actinomycetota</taxon>
        <taxon>Actinomycetes</taxon>
        <taxon>Propionibacteriales</taxon>
        <taxon>Nocardioidaceae</taxon>
        <taxon>Aeromicrobium</taxon>
    </lineage>
</organism>
<dbReference type="Pfam" id="PF03372">
    <property type="entry name" value="Exo_endo_phos"/>
    <property type="match status" value="1"/>
</dbReference>
<comment type="cofactor">
    <cofactor evidence="2">
        <name>Mg(2+)</name>
        <dbReference type="ChEBI" id="CHEBI:18420"/>
    </cofactor>
</comment>
<dbReference type="PANTHER" id="PTHR15822">
    <property type="entry name" value="TRAF AND TNF RECEPTOR-ASSOCIATED PROTEIN"/>
    <property type="match status" value="1"/>
</dbReference>
<keyword evidence="8" id="KW-0234">DNA repair</keyword>
<comment type="cofactor">
    <cofactor evidence="1">
        <name>Mn(2+)</name>
        <dbReference type="ChEBI" id="CHEBI:29035"/>
    </cofactor>
</comment>
<sequence>MRLRLLACALTAVLAAATLGTPAVAAPKKPGKVGLVSVTGTATYTSAGKKYARISVSWPRASRATRYQVFVGNSKAHVAKQKKPRTTVRSPKATIKKLKRNKVYWVQVRALNGKRAGSRSARIARVTPAASATLSTARHPVYSLMSYNVCSNACSRWSTRAPLVVREVQRLKPDVLALQEASRWGTTIIPGYTETLGGKDNRILYRTAAFEQVEQTLSPEQQSAECPLAVDPENNLVLGDDGKPVRAEPCILPVDGIADPPGKQAPWAVLRHRASGQTVVFVAVHLQVDDKRSMATRRATQATDIFSALGAQLAWWGRNVRSMPVVVLGDFNTNRSRAGNNRLESVMHANGFYDAYEQARSLSRQHFNTANPRWLTKPVVGVTWGDHVDKAWVRPGRSRVVSWANAGRMSGGRFVAPLPSDHHPLLVRAQVS</sequence>
<evidence type="ECO:0000256" key="9">
    <source>
        <dbReference type="ARBA" id="ARBA00023295"/>
    </source>
</evidence>
<dbReference type="InterPro" id="IPR051547">
    <property type="entry name" value="TDP2-like"/>
</dbReference>
<keyword evidence="4" id="KW-0479">Metal-binding</keyword>
<dbReference type="InterPro" id="IPR036691">
    <property type="entry name" value="Endo/exonu/phosph_ase_sf"/>
</dbReference>
<name>A0ABX6STE3_9ACTN</name>
<evidence type="ECO:0000313" key="14">
    <source>
        <dbReference type="Proteomes" id="UP000515871"/>
    </source>
</evidence>
<evidence type="ECO:0000313" key="13">
    <source>
        <dbReference type="EMBL" id="QNL94664.1"/>
    </source>
</evidence>
<feature type="chain" id="PRO_5046995125" evidence="11">
    <location>
        <begin position="26"/>
        <end position="432"/>
    </location>
</feature>
<dbReference type="CDD" id="cd00063">
    <property type="entry name" value="FN3"/>
    <property type="match status" value="1"/>
</dbReference>
<reference evidence="13 14" key="1">
    <citation type="submission" date="2020-08" db="EMBL/GenBank/DDBJ databases">
        <title>Novel species in genus Aeromicrobium.</title>
        <authorList>
            <person name="Zhang G."/>
        </authorList>
    </citation>
    <scope>NUCLEOTIDE SEQUENCE [LARGE SCALE GENOMIC DNA]</scope>
    <source>
        <strain evidence="14">zg-629</strain>
    </source>
</reference>
<keyword evidence="13" id="KW-0255">Endonuclease</keyword>
<evidence type="ECO:0000256" key="3">
    <source>
        <dbReference type="ARBA" id="ARBA00022722"/>
    </source>
</evidence>
<feature type="signal peptide" evidence="11">
    <location>
        <begin position="1"/>
        <end position="25"/>
    </location>
</feature>
<keyword evidence="7" id="KW-0460">Magnesium</keyword>
<dbReference type="Gene3D" id="3.60.10.10">
    <property type="entry name" value="Endonuclease/exonuclease/phosphatase"/>
    <property type="match status" value="1"/>
</dbReference>
<dbReference type="InterPro" id="IPR005135">
    <property type="entry name" value="Endo/exonuclease/phosphatase"/>
</dbReference>
<evidence type="ECO:0000256" key="1">
    <source>
        <dbReference type="ARBA" id="ARBA00001936"/>
    </source>
</evidence>
<evidence type="ECO:0000256" key="10">
    <source>
        <dbReference type="ARBA" id="ARBA00023326"/>
    </source>
</evidence>
<protein>
    <submittedName>
        <fullName evidence="13">Endonuclease/exonuclease/phosphatase family protein</fullName>
    </submittedName>
</protein>
<dbReference type="PANTHER" id="PTHR15822:SF4">
    <property type="entry name" value="TYROSYL-DNA PHOSPHODIESTERASE 2"/>
    <property type="match status" value="1"/>
</dbReference>
<proteinExistence type="predicted"/>